<dbReference type="InterPro" id="IPR036259">
    <property type="entry name" value="MFS_trans_sf"/>
</dbReference>
<feature type="transmembrane region" description="Helical" evidence="6">
    <location>
        <begin position="59"/>
        <end position="81"/>
    </location>
</feature>
<feature type="transmembrane region" description="Helical" evidence="6">
    <location>
        <begin position="20"/>
        <end position="39"/>
    </location>
</feature>
<feature type="transmembrane region" description="Helical" evidence="6">
    <location>
        <begin position="220"/>
        <end position="241"/>
    </location>
</feature>
<organism evidence="8 9">
    <name type="scientific">Sphingomonas aerophila</name>
    <dbReference type="NCBI Taxonomy" id="1344948"/>
    <lineage>
        <taxon>Bacteria</taxon>
        <taxon>Pseudomonadati</taxon>
        <taxon>Pseudomonadota</taxon>
        <taxon>Alphaproteobacteria</taxon>
        <taxon>Sphingomonadales</taxon>
        <taxon>Sphingomonadaceae</taxon>
        <taxon>Sphingomonas</taxon>
    </lineage>
</organism>
<evidence type="ECO:0000256" key="1">
    <source>
        <dbReference type="ARBA" id="ARBA00004651"/>
    </source>
</evidence>
<dbReference type="Gene3D" id="1.20.1250.20">
    <property type="entry name" value="MFS general substrate transporter like domains"/>
    <property type="match status" value="1"/>
</dbReference>
<feature type="transmembrane region" description="Helical" evidence="6">
    <location>
        <begin position="372"/>
        <end position="392"/>
    </location>
</feature>
<dbReference type="SUPFAM" id="SSF103473">
    <property type="entry name" value="MFS general substrate transporter"/>
    <property type="match status" value="1"/>
</dbReference>
<name>A0A7W9BFZ6_9SPHN</name>
<dbReference type="RefSeq" id="WP_343055325.1">
    <property type="nucleotide sequence ID" value="NZ_JACIJK010000011.1"/>
</dbReference>
<feature type="transmembrane region" description="Helical" evidence="6">
    <location>
        <begin position="282"/>
        <end position="303"/>
    </location>
</feature>
<dbReference type="InterPro" id="IPR020846">
    <property type="entry name" value="MFS_dom"/>
</dbReference>
<dbReference type="Proteomes" id="UP000546200">
    <property type="component" value="Unassembled WGS sequence"/>
</dbReference>
<comment type="subcellular location">
    <subcellularLocation>
        <location evidence="1">Cell membrane</location>
        <topology evidence="1">Multi-pass membrane protein</topology>
    </subcellularLocation>
</comment>
<feature type="transmembrane region" description="Helical" evidence="6">
    <location>
        <begin position="147"/>
        <end position="165"/>
    </location>
</feature>
<evidence type="ECO:0000313" key="8">
    <source>
        <dbReference type="EMBL" id="MBB5716487.1"/>
    </source>
</evidence>
<sequence>MTTAALAHAPDDTHAAPPAAWGAIYAMTLCTFVLVASEFMPVSLLSPIADSLHLSAGQAGQAIAISGLFAMAASLSLGRLINGVDRRLVLLGLTALLIVSCALVPYASSYAMLMLGRAVLGIAIGGFWSMSAAIAMRLVPAEAVPKALAILNGGNALATVIGAPLGSFLGGLIGWRGAFFCVVPMAIAATIWQALALPALPTERRANGSGMLALLRRGTVLLGLTASALLFMGQFALYTYLRPFLEQVTHVGLGTLSSLLLVVGVAGFIGTTLIGRLIGPRLHLLLAAIPAMMAAAAIALALFGTSVPVVAVLLAVWGLVGTAAPVGWWTWVTRAAPDHAEAGGGLMVAVVQFAIMSGATVGGLAYDAVGPRIEFLGSAAILTAAAAVALLCRTGRAGA</sequence>
<evidence type="ECO:0000256" key="5">
    <source>
        <dbReference type="ARBA" id="ARBA00023136"/>
    </source>
</evidence>
<dbReference type="InterPro" id="IPR011701">
    <property type="entry name" value="MFS"/>
</dbReference>
<dbReference type="PANTHER" id="PTHR43124">
    <property type="entry name" value="PURINE EFFLUX PUMP PBUE"/>
    <property type="match status" value="1"/>
</dbReference>
<feature type="transmembrane region" description="Helical" evidence="6">
    <location>
        <begin position="344"/>
        <end position="366"/>
    </location>
</feature>
<proteinExistence type="predicted"/>
<protein>
    <submittedName>
        <fullName evidence="8">Putative MFS family arabinose efflux permease</fullName>
    </submittedName>
</protein>
<comment type="caution">
    <text evidence="8">The sequence shown here is derived from an EMBL/GenBank/DDBJ whole genome shotgun (WGS) entry which is preliminary data.</text>
</comment>
<keyword evidence="9" id="KW-1185">Reference proteome</keyword>
<dbReference type="PANTHER" id="PTHR43124:SF5">
    <property type="entry name" value="PURINE RIBONUCLEOSIDE EFFLUX PUMP NEPI"/>
    <property type="match status" value="1"/>
</dbReference>
<feature type="domain" description="Major facilitator superfamily (MFS) profile" evidence="7">
    <location>
        <begin position="23"/>
        <end position="397"/>
    </location>
</feature>
<gene>
    <name evidence="8" type="ORF">FHS94_003353</name>
</gene>
<keyword evidence="3 6" id="KW-0812">Transmembrane</keyword>
<keyword evidence="2" id="KW-1003">Cell membrane</keyword>
<accession>A0A7W9BFZ6</accession>
<evidence type="ECO:0000256" key="4">
    <source>
        <dbReference type="ARBA" id="ARBA00022989"/>
    </source>
</evidence>
<evidence type="ECO:0000256" key="6">
    <source>
        <dbReference type="SAM" id="Phobius"/>
    </source>
</evidence>
<dbReference type="PROSITE" id="PS50850">
    <property type="entry name" value="MFS"/>
    <property type="match status" value="1"/>
</dbReference>
<evidence type="ECO:0000259" key="7">
    <source>
        <dbReference type="PROSITE" id="PS50850"/>
    </source>
</evidence>
<dbReference type="AlphaFoldDB" id="A0A7W9BFZ6"/>
<dbReference type="EMBL" id="JACIJK010000011">
    <property type="protein sequence ID" value="MBB5716487.1"/>
    <property type="molecule type" value="Genomic_DNA"/>
</dbReference>
<feature type="transmembrane region" description="Helical" evidence="6">
    <location>
        <begin position="88"/>
        <end position="108"/>
    </location>
</feature>
<evidence type="ECO:0000313" key="9">
    <source>
        <dbReference type="Proteomes" id="UP000546200"/>
    </source>
</evidence>
<reference evidence="8 9" key="1">
    <citation type="submission" date="2020-08" db="EMBL/GenBank/DDBJ databases">
        <title>Genomic Encyclopedia of Type Strains, Phase IV (KMG-IV): sequencing the most valuable type-strain genomes for metagenomic binning, comparative biology and taxonomic classification.</title>
        <authorList>
            <person name="Goeker M."/>
        </authorList>
    </citation>
    <scope>NUCLEOTIDE SEQUENCE [LARGE SCALE GENOMIC DNA]</scope>
    <source>
        <strain evidence="8 9">DSM 100044</strain>
    </source>
</reference>
<dbReference type="GO" id="GO:0022857">
    <property type="term" value="F:transmembrane transporter activity"/>
    <property type="evidence" value="ECO:0007669"/>
    <property type="project" value="InterPro"/>
</dbReference>
<dbReference type="CDD" id="cd17324">
    <property type="entry name" value="MFS_NepI_like"/>
    <property type="match status" value="1"/>
</dbReference>
<feature type="transmembrane region" description="Helical" evidence="6">
    <location>
        <begin position="309"/>
        <end position="332"/>
    </location>
</feature>
<dbReference type="Pfam" id="PF07690">
    <property type="entry name" value="MFS_1"/>
    <property type="match status" value="1"/>
</dbReference>
<evidence type="ECO:0000256" key="3">
    <source>
        <dbReference type="ARBA" id="ARBA00022692"/>
    </source>
</evidence>
<feature type="transmembrane region" description="Helical" evidence="6">
    <location>
        <begin position="253"/>
        <end position="275"/>
    </location>
</feature>
<evidence type="ECO:0000256" key="2">
    <source>
        <dbReference type="ARBA" id="ARBA00022475"/>
    </source>
</evidence>
<dbReference type="InterPro" id="IPR050189">
    <property type="entry name" value="MFS_Efflux_Transporters"/>
</dbReference>
<feature type="transmembrane region" description="Helical" evidence="6">
    <location>
        <begin position="177"/>
        <end position="200"/>
    </location>
</feature>
<feature type="transmembrane region" description="Helical" evidence="6">
    <location>
        <begin position="114"/>
        <end position="135"/>
    </location>
</feature>
<keyword evidence="5 6" id="KW-0472">Membrane</keyword>
<keyword evidence="4 6" id="KW-1133">Transmembrane helix</keyword>
<dbReference type="GO" id="GO:0005886">
    <property type="term" value="C:plasma membrane"/>
    <property type="evidence" value="ECO:0007669"/>
    <property type="project" value="UniProtKB-SubCell"/>
</dbReference>